<evidence type="ECO:0000259" key="1">
    <source>
        <dbReference type="Pfam" id="PF13403"/>
    </source>
</evidence>
<dbReference type="PROSITE" id="PS50817">
    <property type="entry name" value="INTEIN_N_TER"/>
    <property type="match status" value="1"/>
</dbReference>
<dbReference type="RefSeq" id="WP_271886622.1">
    <property type="nucleotide sequence ID" value="NZ_CP067136.1"/>
</dbReference>
<dbReference type="InterPro" id="IPR028992">
    <property type="entry name" value="Hedgehog/Intein_dom"/>
</dbReference>
<dbReference type="Pfam" id="PF13403">
    <property type="entry name" value="Hint_2"/>
    <property type="match status" value="1"/>
</dbReference>
<organism evidence="2 3">
    <name type="scientific">Paracoccus fistulariae</name>
    <dbReference type="NCBI Taxonomy" id="658446"/>
    <lineage>
        <taxon>Bacteria</taxon>
        <taxon>Pseudomonadati</taxon>
        <taxon>Pseudomonadota</taxon>
        <taxon>Alphaproteobacteria</taxon>
        <taxon>Rhodobacterales</taxon>
        <taxon>Paracoccaceae</taxon>
        <taxon>Paracoccus</taxon>
    </lineage>
</organism>
<protein>
    <submittedName>
        <fullName evidence="2">Hint domain-containing protein</fullName>
    </submittedName>
</protein>
<dbReference type="InterPro" id="IPR006141">
    <property type="entry name" value="Intein_N"/>
</dbReference>
<dbReference type="Gene3D" id="2.170.16.10">
    <property type="entry name" value="Hedgehog/Intein (Hint) domain"/>
    <property type="match status" value="1"/>
</dbReference>
<sequence length="321" mass="34742">MATYIINANTFGAFYRSVGQTGQNDRVDINVGSNFSGTITVDSVPADGEIETVNLNLPDGWSVVLQSQTNYRSENPPYVDYAYTIVRGNGTQVGTLTMRGNVQMGDFFPCFAAGTLIALADGSRRACEDLRVGDMVATLDHGAQPVRWIGKRHLGPLDLARSGNLRPIRIRAGVLMRDLPDQDLLVSPQHRVLVSSAYAAQMFGARETLIAAKHLTAIDGIEIAHDLVSVSYYHLLFDRHEVIFSNGAATESLFTGEQALKGVGEAARAEIMDLFPELSDGSAMSAARPFVTGRQGRALADYHLKSALPLSRQGASAPHHR</sequence>
<proteinExistence type="predicted"/>
<keyword evidence="3" id="KW-1185">Reference proteome</keyword>
<gene>
    <name evidence="2" type="ORF">JHX87_11505</name>
</gene>
<evidence type="ECO:0000313" key="3">
    <source>
        <dbReference type="Proteomes" id="UP001219349"/>
    </source>
</evidence>
<dbReference type="SUPFAM" id="SSF51294">
    <property type="entry name" value="Hedgehog/intein (Hint) domain"/>
    <property type="match status" value="1"/>
</dbReference>
<evidence type="ECO:0000313" key="2">
    <source>
        <dbReference type="EMBL" id="WCR06123.1"/>
    </source>
</evidence>
<dbReference type="InterPro" id="IPR036844">
    <property type="entry name" value="Hint_dom_sf"/>
</dbReference>
<name>A0ABY7SGP9_9RHOB</name>
<dbReference type="Proteomes" id="UP001219349">
    <property type="component" value="Chromosome"/>
</dbReference>
<dbReference type="EMBL" id="CP067136">
    <property type="protein sequence ID" value="WCR06123.1"/>
    <property type="molecule type" value="Genomic_DNA"/>
</dbReference>
<feature type="domain" description="Hedgehog/Intein (Hint)" evidence="1">
    <location>
        <begin position="109"/>
        <end position="256"/>
    </location>
</feature>
<reference evidence="2 3" key="1">
    <citation type="submission" date="2021-01" db="EMBL/GenBank/DDBJ databases">
        <title>Biogeographic distribution of Paracoccus.</title>
        <authorList>
            <person name="Hollensteiner J."/>
            <person name="Leineberger J."/>
            <person name="Brinkhoff T."/>
            <person name="Daniel R."/>
        </authorList>
    </citation>
    <scope>NUCLEOTIDE SEQUENCE [LARGE SCALE GENOMIC DNA]</scope>
    <source>
        <strain evidence="2 3">KCTC 22803</strain>
    </source>
</reference>
<accession>A0ABY7SGP9</accession>